<dbReference type="EMBL" id="APCN01000383">
    <property type="status" value="NOT_ANNOTATED_CDS"/>
    <property type="molecule type" value="Genomic_DNA"/>
</dbReference>
<comment type="subcellular location">
    <subcellularLocation>
        <location evidence="1 8">Nucleus</location>
    </subcellularLocation>
</comment>
<dbReference type="SMART" id="SM00339">
    <property type="entry name" value="FH"/>
    <property type="match status" value="1"/>
</dbReference>
<evidence type="ECO:0000256" key="6">
    <source>
        <dbReference type="ARBA" id="ARBA00023242"/>
    </source>
</evidence>
<evidence type="ECO:0000256" key="9">
    <source>
        <dbReference type="SAM" id="MobiDB-lite"/>
    </source>
</evidence>
<comment type="function">
    <text evidence="7">Involved in development during embryogenesis.</text>
</comment>
<keyword evidence="5" id="KW-0804">Transcription</keyword>
<dbReference type="PANTHER" id="PTHR11829:SF377">
    <property type="entry name" value="FORK HEAD DOMAIN-CONTAINING PROTEIN FD4-RELATED"/>
    <property type="match status" value="1"/>
</dbReference>
<proteinExistence type="predicted"/>
<evidence type="ECO:0000313" key="10">
    <source>
        <dbReference type="EnsemblMetazoa" id="AARA004407-PA"/>
    </source>
</evidence>
<accession>A0A182HT02</accession>
<evidence type="ECO:0000256" key="4">
    <source>
        <dbReference type="ARBA" id="ARBA00023125"/>
    </source>
</evidence>
<evidence type="ECO:0000256" key="8">
    <source>
        <dbReference type="PROSITE-ProRule" id="PRU00089"/>
    </source>
</evidence>
<evidence type="ECO:0000313" key="11">
    <source>
        <dbReference type="Proteomes" id="UP000075840"/>
    </source>
</evidence>
<dbReference type="GO" id="GO:0030154">
    <property type="term" value="P:cell differentiation"/>
    <property type="evidence" value="ECO:0007669"/>
    <property type="project" value="TreeGrafter"/>
</dbReference>
<dbReference type="InterPro" id="IPR050211">
    <property type="entry name" value="FOX_domain-containing"/>
</dbReference>
<protein>
    <submittedName>
        <fullName evidence="10">Uncharacterized protein</fullName>
    </submittedName>
</protein>
<dbReference type="SUPFAM" id="SSF46785">
    <property type="entry name" value="Winged helix' DNA-binding domain"/>
    <property type="match status" value="1"/>
</dbReference>
<dbReference type="PROSITE" id="PS00657">
    <property type="entry name" value="FORK_HEAD_1"/>
    <property type="match status" value="1"/>
</dbReference>
<feature type="region of interest" description="Disordered" evidence="9">
    <location>
        <begin position="383"/>
        <end position="404"/>
    </location>
</feature>
<dbReference type="Pfam" id="PF00250">
    <property type="entry name" value="Forkhead"/>
    <property type="match status" value="1"/>
</dbReference>
<keyword evidence="11" id="KW-1185">Reference proteome</keyword>
<feature type="compositionally biased region" description="Low complexity" evidence="9">
    <location>
        <begin position="201"/>
        <end position="221"/>
    </location>
</feature>
<dbReference type="PROSITE" id="PS00658">
    <property type="entry name" value="FORK_HEAD_2"/>
    <property type="match status" value="1"/>
</dbReference>
<sequence length="404" mass="44546">MPRPSRDSYGDQKPPYSYISLTAMAIWSSPEKMLSLNDIYQFITDRFPYYRTNTQRWQNSLRHNLSFNDCFIKVPRRPDRPGKGAYWTLHPKAFDMFQNGSLLRRRKRFKLHQTDKECLNEEFIALANMNRFFMAQSTGAPTYHHHEHPAAGYYPPLVEPLGGSSSSSSISPGGMVYAPISPPLSPPDDLAGTPHTGTESPVTVPTLPAVPTATSATTTTVPPKPKRSFTIESLIEPDSSSSSDSEESTDRAQPPYQLQQQHQLEHLRHLSQQQLVSNLTAFNEYAAAVQHHQQQQQHQAAVAAAAAAAAALGTTYGGSVPLHPLLLPLGKMQSPATYFLHSGPAPYHHHHHHPHHHHHHHLAHLYPGHLSAGSAAAVAAATTNGHPAHHRHPHELGPPSLAIA</sequence>
<keyword evidence="3" id="KW-0805">Transcription regulation</keyword>
<feature type="region of interest" description="Disordered" evidence="9">
    <location>
        <begin position="162"/>
        <end position="261"/>
    </location>
</feature>
<dbReference type="Gene3D" id="1.10.10.10">
    <property type="entry name" value="Winged helix-like DNA-binding domain superfamily/Winged helix DNA-binding domain"/>
    <property type="match status" value="1"/>
</dbReference>
<feature type="DNA-binding region" description="Fork-head" evidence="8">
    <location>
        <begin position="13"/>
        <end position="107"/>
    </location>
</feature>
<dbReference type="GO" id="GO:0005634">
    <property type="term" value="C:nucleus"/>
    <property type="evidence" value="ECO:0007669"/>
    <property type="project" value="UniProtKB-SubCell"/>
</dbReference>
<dbReference type="PROSITE" id="PS50039">
    <property type="entry name" value="FORK_HEAD_3"/>
    <property type="match status" value="1"/>
</dbReference>
<evidence type="ECO:0000256" key="5">
    <source>
        <dbReference type="ARBA" id="ARBA00023163"/>
    </source>
</evidence>
<dbReference type="VEuPathDB" id="VectorBase:AARA21_001970"/>
<keyword evidence="4 8" id="KW-0238">DNA-binding</keyword>
<dbReference type="EnsemblMetazoa" id="AARA004407-RA">
    <property type="protein sequence ID" value="AARA004407-PA"/>
    <property type="gene ID" value="AARA004407"/>
</dbReference>
<dbReference type="FunFam" id="1.10.10.10:FF:000082">
    <property type="entry name" value="forkhead box protein B2"/>
    <property type="match status" value="1"/>
</dbReference>
<keyword evidence="6 8" id="KW-0539">Nucleus</keyword>
<dbReference type="InterPro" id="IPR036388">
    <property type="entry name" value="WH-like_DNA-bd_sf"/>
</dbReference>
<evidence type="ECO:0000256" key="2">
    <source>
        <dbReference type="ARBA" id="ARBA00022473"/>
    </source>
</evidence>
<evidence type="ECO:0000256" key="1">
    <source>
        <dbReference type="ARBA" id="ARBA00004123"/>
    </source>
</evidence>
<dbReference type="InterPro" id="IPR001766">
    <property type="entry name" value="Fork_head_dom"/>
</dbReference>
<dbReference type="GO" id="GO:0000981">
    <property type="term" value="F:DNA-binding transcription factor activity, RNA polymerase II-specific"/>
    <property type="evidence" value="ECO:0007669"/>
    <property type="project" value="TreeGrafter"/>
</dbReference>
<feature type="compositionally biased region" description="Low complexity" evidence="9">
    <location>
        <begin position="162"/>
        <end position="174"/>
    </location>
</feature>
<dbReference type="GO" id="GO:0000978">
    <property type="term" value="F:RNA polymerase II cis-regulatory region sequence-specific DNA binding"/>
    <property type="evidence" value="ECO:0007669"/>
    <property type="project" value="TreeGrafter"/>
</dbReference>
<dbReference type="PANTHER" id="PTHR11829">
    <property type="entry name" value="FORKHEAD BOX PROTEIN"/>
    <property type="match status" value="1"/>
</dbReference>
<dbReference type="VEuPathDB" id="VectorBase:AARA004407"/>
<dbReference type="InterPro" id="IPR018122">
    <property type="entry name" value="TF_fork_head_CS_1"/>
</dbReference>
<name>A0A182HT02_ANOAR</name>
<dbReference type="InterPro" id="IPR036390">
    <property type="entry name" value="WH_DNA-bd_sf"/>
</dbReference>
<dbReference type="PRINTS" id="PR00053">
    <property type="entry name" value="FORKHEAD"/>
</dbReference>
<reference evidence="10" key="1">
    <citation type="submission" date="2022-08" db="UniProtKB">
        <authorList>
            <consortium name="EnsemblMetazoa"/>
        </authorList>
    </citation>
    <scope>IDENTIFICATION</scope>
    <source>
        <strain evidence="10">Dongola</strain>
    </source>
</reference>
<evidence type="ECO:0000256" key="7">
    <source>
        <dbReference type="ARBA" id="ARBA00060234"/>
    </source>
</evidence>
<dbReference type="Proteomes" id="UP000075840">
    <property type="component" value="Unassembled WGS sequence"/>
</dbReference>
<organism evidence="10 11">
    <name type="scientific">Anopheles arabiensis</name>
    <name type="common">Mosquito</name>
    <dbReference type="NCBI Taxonomy" id="7173"/>
    <lineage>
        <taxon>Eukaryota</taxon>
        <taxon>Metazoa</taxon>
        <taxon>Ecdysozoa</taxon>
        <taxon>Arthropoda</taxon>
        <taxon>Hexapoda</taxon>
        <taxon>Insecta</taxon>
        <taxon>Pterygota</taxon>
        <taxon>Neoptera</taxon>
        <taxon>Endopterygota</taxon>
        <taxon>Diptera</taxon>
        <taxon>Nematocera</taxon>
        <taxon>Culicoidea</taxon>
        <taxon>Culicidae</taxon>
        <taxon>Anophelinae</taxon>
        <taxon>Anopheles</taxon>
    </lineage>
</organism>
<keyword evidence="2" id="KW-0217">Developmental protein</keyword>
<dbReference type="GO" id="GO:0009653">
    <property type="term" value="P:anatomical structure morphogenesis"/>
    <property type="evidence" value="ECO:0007669"/>
    <property type="project" value="TreeGrafter"/>
</dbReference>
<evidence type="ECO:0000256" key="3">
    <source>
        <dbReference type="ARBA" id="ARBA00023015"/>
    </source>
</evidence>
<dbReference type="AlphaFoldDB" id="A0A182HT02"/>
<dbReference type="InterPro" id="IPR030456">
    <property type="entry name" value="TF_fork_head_CS_2"/>
</dbReference>